<sequence>MSLPVVKTHQQGTVSGEMMEETQPKTSSADQKPNDHDHESTCENEQAPMVQFVQGTLYGLPKQWIVEQRPRTSLKYLGKIDHFFYEPYTGKRFRSLKSAQKHIIMEATRNEQTPDQASQLLLDDGHFKALRSSYFPSNSTIPKKNKKTPKFDFVKPPESVTWVLDDAEADKWSPCIGDTLVPEDVKIHWAQTFSSINSGNDIDISSSS</sequence>
<evidence type="ECO:0000256" key="4">
    <source>
        <dbReference type="ARBA" id="ARBA00023163"/>
    </source>
</evidence>
<protein>
    <submittedName>
        <fullName evidence="9">Methyl-CpG-binding domain-containing protein 6-like</fullName>
    </submittedName>
</protein>
<comment type="subcellular location">
    <subcellularLocation>
        <location evidence="1">Nucleus</location>
    </subcellularLocation>
</comment>
<dbReference type="Gene3D" id="3.30.890.10">
    <property type="entry name" value="Methyl-cpg-binding Protein 2, Chain A"/>
    <property type="match status" value="1"/>
</dbReference>
<dbReference type="Proteomes" id="UP001652623">
    <property type="component" value="Chromosome 6"/>
</dbReference>
<proteinExistence type="predicted"/>
<evidence type="ECO:0000256" key="1">
    <source>
        <dbReference type="ARBA" id="ARBA00004123"/>
    </source>
</evidence>
<gene>
    <name evidence="9" type="primary">LOC125419180</name>
</gene>
<evidence type="ECO:0000256" key="5">
    <source>
        <dbReference type="ARBA" id="ARBA00023242"/>
    </source>
</evidence>
<keyword evidence="5" id="KW-0539">Nucleus</keyword>
<evidence type="ECO:0000259" key="7">
    <source>
        <dbReference type="Pfam" id="PF01429"/>
    </source>
</evidence>
<dbReference type="InterPro" id="IPR016177">
    <property type="entry name" value="DNA-bd_dom_sf"/>
</dbReference>
<organism evidence="8 9">
    <name type="scientific">Ziziphus jujuba</name>
    <name type="common">Chinese jujube</name>
    <name type="synonym">Ziziphus sativa</name>
    <dbReference type="NCBI Taxonomy" id="326968"/>
    <lineage>
        <taxon>Eukaryota</taxon>
        <taxon>Viridiplantae</taxon>
        <taxon>Streptophyta</taxon>
        <taxon>Embryophyta</taxon>
        <taxon>Tracheophyta</taxon>
        <taxon>Spermatophyta</taxon>
        <taxon>Magnoliopsida</taxon>
        <taxon>eudicotyledons</taxon>
        <taxon>Gunneridae</taxon>
        <taxon>Pentapetalae</taxon>
        <taxon>rosids</taxon>
        <taxon>fabids</taxon>
        <taxon>Rosales</taxon>
        <taxon>Rhamnaceae</taxon>
        <taxon>Paliureae</taxon>
        <taxon>Ziziphus</taxon>
    </lineage>
</organism>
<dbReference type="GeneID" id="125419180"/>
<dbReference type="RefSeq" id="XP_048320575.2">
    <property type="nucleotide sequence ID" value="XM_048464618.2"/>
</dbReference>
<reference evidence="9" key="1">
    <citation type="submission" date="2025-08" db="UniProtKB">
        <authorList>
            <consortium name="RefSeq"/>
        </authorList>
    </citation>
    <scope>IDENTIFICATION</scope>
    <source>
        <tissue evidence="9">Seedling</tissue>
    </source>
</reference>
<keyword evidence="2" id="KW-0805">Transcription regulation</keyword>
<name>A0ABM3I4Q9_ZIZJJ</name>
<keyword evidence="3" id="KW-0238">DNA-binding</keyword>
<keyword evidence="4" id="KW-0804">Transcription</keyword>
<accession>A0ABM3I4Q9</accession>
<feature type="region of interest" description="Disordered" evidence="6">
    <location>
        <begin position="1"/>
        <end position="44"/>
    </location>
</feature>
<evidence type="ECO:0000256" key="3">
    <source>
        <dbReference type="ARBA" id="ARBA00023125"/>
    </source>
</evidence>
<evidence type="ECO:0000313" key="8">
    <source>
        <dbReference type="Proteomes" id="UP001652623"/>
    </source>
</evidence>
<evidence type="ECO:0000313" key="9">
    <source>
        <dbReference type="RefSeq" id="XP_048320575.2"/>
    </source>
</evidence>
<evidence type="ECO:0000256" key="2">
    <source>
        <dbReference type="ARBA" id="ARBA00023015"/>
    </source>
</evidence>
<keyword evidence="8" id="KW-1185">Reference proteome</keyword>
<dbReference type="Pfam" id="PF01429">
    <property type="entry name" value="MBD"/>
    <property type="match status" value="1"/>
</dbReference>
<feature type="domain" description="MBD" evidence="7">
    <location>
        <begin position="60"/>
        <end position="103"/>
    </location>
</feature>
<feature type="compositionally biased region" description="Basic and acidic residues" evidence="6">
    <location>
        <begin position="32"/>
        <end position="41"/>
    </location>
</feature>
<dbReference type="InterPro" id="IPR001739">
    <property type="entry name" value="Methyl_CpG_DNA-bd"/>
</dbReference>
<evidence type="ECO:0000256" key="6">
    <source>
        <dbReference type="SAM" id="MobiDB-lite"/>
    </source>
</evidence>
<dbReference type="SUPFAM" id="SSF54171">
    <property type="entry name" value="DNA-binding domain"/>
    <property type="match status" value="1"/>
</dbReference>